<reference evidence="1 2" key="1">
    <citation type="journal article" date="2018" name="Evol. Lett.">
        <title>Horizontal gene cluster transfer increased hallucinogenic mushroom diversity.</title>
        <authorList>
            <person name="Reynolds H.T."/>
            <person name="Vijayakumar V."/>
            <person name="Gluck-Thaler E."/>
            <person name="Korotkin H.B."/>
            <person name="Matheny P.B."/>
            <person name="Slot J.C."/>
        </authorList>
    </citation>
    <scope>NUCLEOTIDE SEQUENCE [LARGE SCALE GENOMIC DNA]</scope>
    <source>
        <strain evidence="1 2">SRW20</strain>
    </source>
</reference>
<organism evidence="1 2">
    <name type="scientific">Gymnopilus dilepis</name>
    <dbReference type="NCBI Taxonomy" id="231916"/>
    <lineage>
        <taxon>Eukaryota</taxon>
        <taxon>Fungi</taxon>
        <taxon>Dikarya</taxon>
        <taxon>Basidiomycota</taxon>
        <taxon>Agaricomycotina</taxon>
        <taxon>Agaricomycetes</taxon>
        <taxon>Agaricomycetidae</taxon>
        <taxon>Agaricales</taxon>
        <taxon>Agaricineae</taxon>
        <taxon>Hymenogastraceae</taxon>
        <taxon>Gymnopilus</taxon>
    </lineage>
</organism>
<proteinExistence type="predicted"/>
<dbReference type="InParanoid" id="A0A409VTZ5"/>
<evidence type="ECO:0000313" key="1">
    <source>
        <dbReference type="EMBL" id="PPQ69724.1"/>
    </source>
</evidence>
<protein>
    <recommendedName>
        <fullName evidence="3">F-box domain-containing protein</fullName>
    </recommendedName>
</protein>
<comment type="caution">
    <text evidence="1">The sequence shown here is derived from an EMBL/GenBank/DDBJ whole genome shotgun (WGS) entry which is preliminary data.</text>
</comment>
<dbReference type="Proteomes" id="UP000284706">
    <property type="component" value="Unassembled WGS sequence"/>
</dbReference>
<keyword evidence="2" id="KW-1185">Reference proteome</keyword>
<dbReference type="OrthoDB" id="2891411at2759"/>
<evidence type="ECO:0000313" key="2">
    <source>
        <dbReference type="Proteomes" id="UP000284706"/>
    </source>
</evidence>
<dbReference type="Gene3D" id="3.80.10.10">
    <property type="entry name" value="Ribonuclease Inhibitor"/>
    <property type="match status" value="1"/>
</dbReference>
<dbReference type="AlphaFoldDB" id="A0A409VTZ5"/>
<evidence type="ECO:0008006" key="3">
    <source>
        <dbReference type="Google" id="ProtNLM"/>
    </source>
</evidence>
<accession>A0A409VTZ5</accession>
<dbReference type="InterPro" id="IPR032675">
    <property type="entry name" value="LRR_dom_sf"/>
</dbReference>
<sequence>MPQVVPQVIPDIYDTVNTNYVGFASFVVLIWDHIDTFADEASRINLERETQRPLCARFVKYEGCTVAMAVEVVGLMMFLRIKAIYPNQRWITMGLATLLLFETAMNAWLISRGQPVMHNPNSGVRACSMIFDPSISAAASASAWVPLLYDTIIFGLTLYRTLPPILREEASYIIKRLLEDGMLYYRITLNLKRAGEQLNSDDLSTPKSLLFDRKKRRSGQYAERHPSFIMTLPLPSFPAAIVNPATGGTEIVFARPSPVGTPLALDERIRSDDTNPDEDNTTTLPTPLHIARTVYAQLVCRIFSRIGSFLPPSSSLCIQRSHMKATRSSSGARRAKVPLRSAKVARSERFDCQQTADATSTGNNGAGFATIPVELLSEILSQLPRPVDPLTTQPWHVLFSEADAEELYSWRRTLLCLSQTCQRWRHFFWPELWRRIEICEPLFNEKHEKFTRTHPGGEGAIHERHLNVELVRQLEVVTVRGPYLADHVNVINIEIAEFSLKRVLVELARCLSLFHNLRDVKLHLLPSGAKSLSNMASLVHRVFSKYRYPQIRHVGICDVSFPFLSSCSEARSVCWNLRNSTPWEEPAKSQGTLPVFPSVEYLRFSTPFNRNLEDIACAFPNLRELSLEWRGPYLWHEPLPGLDFIPLLTRLRKITVLSFTYIKEEEVKRTFSNALVGHMRNLQKLNVEEKIAVMHWAASLSSVRPTVIETRCLPPPRRNH</sequence>
<gene>
    <name evidence="1" type="ORF">CVT26_001641</name>
</gene>
<dbReference type="EMBL" id="NHYE01005564">
    <property type="protein sequence ID" value="PPQ69724.1"/>
    <property type="molecule type" value="Genomic_DNA"/>
</dbReference>
<name>A0A409VTZ5_9AGAR</name>